<feature type="binding site" evidence="9">
    <location>
        <position position="100"/>
    </location>
    <ligand>
        <name>alpha-D-glucose 1-phosphate</name>
        <dbReference type="ChEBI" id="CHEBI:58601"/>
    </ligand>
</feature>
<dbReference type="InterPro" id="IPR005835">
    <property type="entry name" value="NTP_transferase_dom"/>
</dbReference>
<comment type="pathway">
    <text evidence="9">Glycan biosynthesis; glycogen biosynthesis.</text>
</comment>
<keyword evidence="6 9" id="KW-0067">ATP-binding</keyword>
<feature type="binding site" evidence="9">
    <location>
        <position position="191"/>
    </location>
    <ligand>
        <name>alpha-D-glucose 1-phosphate</name>
        <dbReference type="ChEBI" id="CHEBI:58601"/>
    </ligand>
</feature>
<dbReference type="Proteomes" id="UP000824072">
    <property type="component" value="Unassembled WGS sequence"/>
</dbReference>
<feature type="domain" description="Glucose-1-phosphate adenylyltransferase/Bifunctional protein GlmU-like C-terminal hexapeptide" evidence="11">
    <location>
        <begin position="289"/>
        <end position="361"/>
    </location>
</feature>
<dbReference type="SUPFAM" id="SSF53448">
    <property type="entry name" value="Nucleotide-diphospho-sugar transferases"/>
    <property type="match status" value="1"/>
</dbReference>
<dbReference type="AlphaFoldDB" id="A0A9D1IAM6"/>
<dbReference type="GO" id="GO:0005978">
    <property type="term" value="P:glycogen biosynthetic process"/>
    <property type="evidence" value="ECO:0007669"/>
    <property type="project" value="UniProtKB-UniRule"/>
</dbReference>
<comment type="function">
    <text evidence="9">Involved in the biosynthesis of ADP-glucose, a building block required for the elongation reactions to produce glycogen. Catalyzes the reaction between ATP and alpha-D-glucose 1-phosphate (G1P) to produce pyrophosphate and ADP-Glc.</text>
</comment>
<dbReference type="InterPro" id="IPR011831">
    <property type="entry name" value="ADP-Glc_PPase"/>
</dbReference>
<dbReference type="GO" id="GO:0008878">
    <property type="term" value="F:glucose-1-phosphate adenylyltransferase activity"/>
    <property type="evidence" value="ECO:0007669"/>
    <property type="project" value="UniProtKB-UniRule"/>
</dbReference>
<dbReference type="InterPro" id="IPR005836">
    <property type="entry name" value="ADP_Glu_pyroP_CS"/>
</dbReference>
<evidence type="ECO:0000256" key="7">
    <source>
        <dbReference type="ARBA" id="ARBA00023056"/>
    </source>
</evidence>
<dbReference type="SUPFAM" id="SSF51161">
    <property type="entry name" value="Trimeric LpxA-like enzymes"/>
    <property type="match status" value="1"/>
</dbReference>
<comment type="caution">
    <text evidence="12">The sequence shown here is derived from an EMBL/GenBank/DDBJ whole genome shotgun (WGS) entry which is preliminary data.</text>
</comment>
<feature type="domain" description="Nucleotidyl transferase" evidence="10">
    <location>
        <begin position="8"/>
        <end position="261"/>
    </location>
</feature>
<feature type="site" description="Could play a key role in the communication between the regulatory and the substrate sites" evidence="9">
    <location>
        <position position="60"/>
    </location>
</feature>
<dbReference type="Pfam" id="PF00483">
    <property type="entry name" value="NTP_transferase"/>
    <property type="match status" value="1"/>
</dbReference>
<evidence type="ECO:0000313" key="12">
    <source>
        <dbReference type="EMBL" id="HIU33336.1"/>
    </source>
</evidence>
<dbReference type="GO" id="GO:0005524">
    <property type="term" value="F:ATP binding"/>
    <property type="evidence" value="ECO:0007669"/>
    <property type="project" value="UniProtKB-KW"/>
</dbReference>
<dbReference type="PANTHER" id="PTHR43523">
    <property type="entry name" value="GLUCOSE-1-PHOSPHATE ADENYLYLTRANSFERASE-RELATED"/>
    <property type="match status" value="1"/>
</dbReference>
<evidence type="ECO:0000259" key="10">
    <source>
        <dbReference type="Pfam" id="PF00483"/>
    </source>
</evidence>
<keyword evidence="3 9" id="KW-0808">Transferase</keyword>
<reference evidence="12" key="1">
    <citation type="submission" date="2020-10" db="EMBL/GenBank/DDBJ databases">
        <authorList>
            <person name="Gilroy R."/>
        </authorList>
    </citation>
    <scope>NUCLEOTIDE SEQUENCE</scope>
    <source>
        <strain evidence="12">ChiHcec3-11533</strain>
    </source>
</reference>
<evidence type="ECO:0000256" key="3">
    <source>
        <dbReference type="ARBA" id="ARBA00022679"/>
    </source>
</evidence>
<dbReference type="CDD" id="cd02508">
    <property type="entry name" value="ADP_Glucose_PP"/>
    <property type="match status" value="1"/>
</dbReference>
<dbReference type="Pfam" id="PF24894">
    <property type="entry name" value="Hexapep_GlmU"/>
    <property type="match status" value="1"/>
</dbReference>
<protein>
    <recommendedName>
        <fullName evidence="9">Glucose-1-phosphate adenylyltransferase</fullName>
        <ecNumber evidence="9">2.7.7.27</ecNumber>
    </recommendedName>
    <alternativeName>
        <fullName evidence="9">ADP-glucose pyrophosphorylase</fullName>
        <shortName evidence="9">ADPGlc PPase</shortName>
    </alternativeName>
    <alternativeName>
        <fullName evidence="9">ADP-glucose synthase</fullName>
    </alternativeName>
</protein>
<keyword evidence="8 9" id="KW-0119">Carbohydrate metabolism</keyword>
<dbReference type="Gene3D" id="3.90.550.10">
    <property type="entry name" value="Spore Coat Polysaccharide Biosynthesis Protein SpsA, Chain A"/>
    <property type="match status" value="1"/>
</dbReference>
<proteinExistence type="inferred from homology"/>
<accession>A0A9D1IAM6</accession>
<evidence type="ECO:0000256" key="9">
    <source>
        <dbReference type="HAMAP-Rule" id="MF_00624"/>
    </source>
</evidence>
<dbReference type="EMBL" id="DVMU01000049">
    <property type="protein sequence ID" value="HIU33336.1"/>
    <property type="molecule type" value="Genomic_DNA"/>
</dbReference>
<keyword evidence="5 9" id="KW-0547">Nucleotide-binding</keyword>
<evidence type="ECO:0000256" key="5">
    <source>
        <dbReference type="ARBA" id="ARBA00022741"/>
    </source>
</evidence>
<comment type="catalytic activity">
    <reaction evidence="9">
        <text>alpha-D-glucose 1-phosphate + ATP + H(+) = ADP-alpha-D-glucose + diphosphate</text>
        <dbReference type="Rhea" id="RHEA:12120"/>
        <dbReference type="ChEBI" id="CHEBI:15378"/>
        <dbReference type="ChEBI" id="CHEBI:30616"/>
        <dbReference type="ChEBI" id="CHEBI:33019"/>
        <dbReference type="ChEBI" id="CHEBI:57498"/>
        <dbReference type="ChEBI" id="CHEBI:58601"/>
        <dbReference type="EC" id="2.7.7.27"/>
    </reaction>
</comment>
<feature type="site" description="Could play a key role in the communication between the regulatory and the substrate sites" evidence="9">
    <location>
        <position position="99"/>
    </location>
</feature>
<dbReference type="HAMAP" id="MF_00624">
    <property type="entry name" value="GlgC"/>
    <property type="match status" value="1"/>
</dbReference>
<keyword evidence="2 9" id="KW-0321">Glycogen metabolism</keyword>
<dbReference type="InterPro" id="IPR023049">
    <property type="entry name" value="GlgC_bac"/>
</dbReference>
<feature type="binding site" evidence="9">
    <location>
        <position position="165"/>
    </location>
    <ligand>
        <name>alpha-D-glucose 1-phosphate</name>
        <dbReference type="ChEBI" id="CHEBI:58601"/>
    </ligand>
</feature>
<comment type="subunit">
    <text evidence="9">Homotetramer.</text>
</comment>
<evidence type="ECO:0000256" key="4">
    <source>
        <dbReference type="ARBA" id="ARBA00022695"/>
    </source>
</evidence>
<evidence type="ECO:0000259" key="11">
    <source>
        <dbReference type="Pfam" id="PF24894"/>
    </source>
</evidence>
<evidence type="ECO:0000313" key="13">
    <source>
        <dbReference type="Proteomes" id="UP000824072"/>
    </source>
</evidence>
<comment type="similarity">
    <text evidence="1 9">Belongs to the bacterial/plant glucose-1-phosphate adenylyltransferase family.</text>
</comment>
<dbReference type="EC" id="2.7.7.27" evidence="9"/>
<dbReference type="NCBIfam" id="TIGR02091">
    <property type="entry name" value="glgC"/>
    <property type="match status" value="1"/>
</dbReference>
<gene>
    <name evidence="9" type="primary">glgC</name>
    <name evidence="12" type="ORF">IAB02_02110</name>
</gene>
<dbReference type="InterPro" id="IPR011004">
    <property type="entry name" value="Trimer_LpxA-like_sf"/>
</dbReference>
<keyword evidence="4 9" id="KW-0548">Nucleotidyltransferase</keyword>
<evidence type="ECO:0000256" key="2">
    <source>
        <dbReference type="ARBA" id="ARBA00022600"/>
    </source>
</evidence>
<dbReference type="PANTHER" id="PTHR43523:SF2">
    <property type="entry name" value="GLUCOSE-1-PHOSPHATE ADENYLYLTRANSFERASE"/>
    <property type="match status" value="1"/>
</dbReference>
<dbReference type="InterPro" id="IPR029044">
    <property type="entry name" value="Nucleotide-diphossugar_trans"/>
</dbReference>
<evidence type="ECO:0000256" key="1">
    <source>
        <dbReference type="ARBA" id="ARBA00010443"/>
    </source>
</evidence>
<reference evidence="12" key="2">
    <citation type="journal article" date="2021" name="PeerJ">
        <title>Extensive microbial diversity within the chicken gut microbiome revealed by metagenomics and culture.</title>
        <authorList>
            <person name="Gilroy R."/>
            <person name="Ravi A."/>
            <person name="Getino M."/>
            <person name="Pursley I."/>
            <person name="Horton D.L."/>
            <person name="Alikhan N.F."/>
            <person name="Baker D."/>
            <person name="Gharbi K."/>
            <person name="Hall N."/>
            <person name="Watson M."/>
            <person name="Adriaenssens E.M."/>
            <person name="Foster-Nyarko E."/>
            <person name="Jarju S."/>
            <person name="Secka A."/>
            <person name="Antonio M."/>
            <person name="Oren A."/>
            <person name="Chaudhuri R.R."/>
            <person name="La Ragione R."/>
            <person name="Hildebrand F."/>
            <person name="Pallen M.J."/>
        </authorList>
    </citation>
    <scope>NUCLEOTIDE SEQUENCE</scope>
    <source>
        <strain evidence="12">ChiHcec3-11533</strain>
    </source>
</reference>
<dbReference type="PROSITE" id="PS00810">
    <property type="entry name" value="ADP_GLC_PYROPHOSPH_3"/>
    <property type="match status" value="1"/>
</dbReference>
<feature type="binding site" evidence="9">
    <location>
        <begin position="180"/>
        <end position="181"/>
    </location>
    <ligand>
        <name>alpha-D-glucose 1-phosphate</name>
        <dbReference type="ChEBI" id="CHEBI:58601"/>
    </ligand>
</feature>
<sequence length="400" mass="44108">MRKKKCIAMLLAGGQGSRLGLLTKVVAKPAVPFGGKYRIIDFPLSNCANSGIDVVGVLTQYQPLELNRYIGSGQPWDLDLTNGGVFVLPPYMKAKSGEWYSGTANAIYQNVSFIEQYDPDYVLILSGDHIYKMDYNKMLASHIENQADVTIAVRPVPWADAPSFGIMNVDENNTIVEFEEKPKNPKSNLASMGVYIFTWDMLKAYLDADAKDRSSKNDFGKNIIPTMLADGRRMKAYAFEGYWKDVGTIYSLWEANMDLLKIPPEFNLNDVRWPVYARSPVMPPHYIGQKASVDHSMVAEGCEVFGTVESSVVFYGVTIEEGAKIEDSVILPNARICSGAVVRRAIIGENSVIGRGCEVGEPDGEIALIGQDTVVPEGFRVHAGEQVDQEKLNQGEAQGQ</sequence>
<dbReference type="InterPro" id="IPR056818">
    <property type="entry name" value="GlmU/GlgC-like_hexapep"/>
</dbReference>
<evidence type="ECO:0000256" key="8">
    <source>
        <dbReference type="ARBA" id="ARBA00023277"/>
    </source>
</evidence>
<dbReference type="NCBIfam" id="NF003670">
    <property type="entry name" value="PRK05293.1"/>
    <property type="match status" value="1"/>
</dbReference>
<dbReference type="CDD" id="cd04651">
    <property type="entry name" value="LbH_G1P_AT_C"/>
    <property type="match status" value="1"/>
</dbReference>
<evidence type="ECO:0000256" key="6">
    <source>
        <dbReference type="ARBA" id="ARBA00022840"/>
    </source>
</evidence>
<dbReference type="PROSITE" id="PS00809">
    <property type="entry name" value="ADP_GLC_PYROPHOSPH_2"/>
    <property type="match status" value="1"/>
</dbReference>
<organism evidence="12 13">
    <name type="scientific">Candidatus Pullichristensenella excrementigallinarum</name>
    <dbReference type="NCBI Taxonomy" id="2840907"/>
    <lineage>
        <taxon>Bacteria</taxon>
        <taxon>Bacillati</taxon>
        <taxon>Bacillota</taxon>
        <taxon>Clostridia</taxon>
        <taxon>Candidatus Pullichristensenella</taxon>
    </lineage>
</organism>
<dbReference type="Gene3D" id="2.160.10.10">
    <property type="entry name" value="Hexapeptide repeat proteins"/>
    <property type="match status" value="1"/>
</dbReference>
<keyword evidence="7 9" id="KW-0320">Glycogen biosynthesis</keyword>
<dbReference type="PROSITE" id="PS00808">
    <property type="entry name" value="ADP_GLC_PYROPHOSPH_1"/>
    <property type="match status" value="1"/>
</dbReference>
<name>A0A9D1IAM6_9FIRM</name>